<proteinExistence type="predicted"/>
<protein>
    <submittedName>
        <fullName evidence="1">Uncharacterized protein</fullName>
    </submittedName>
</protein>
<dbReference type="EMBL" id="MCGN01000001">
    <property type="protein sequence ID" value="ORZ03042.1"/>
    <property type="molecule type" value="Genomic_DNA"/>
</dbReference>
<dbReference type="AlphaFoldDB" id="A0A1X2HTX0"/>
<sequence>MALFVPILASSNFSAPPLHTIAKPPRHVLTVTTSAPPRHHHCTPSHNIRAMFSLSPSLHHHRTTSTPRPHCNHPLHHHCITAVPPPRPPPYVFKSVFIQFPMLGVRSQRFLGAHTTTVITATPR</sequence>
<accession>A0A1X2HTX0</accession>
<dbReference type="InParanoid" id="A0A1X2HTX0"/>
<evidence type="ECO:0000313" key="1">
    <source>
        <dbReference type="EMBL" id="ORZ03042.1"/>
    </source>
</evidence>
<gene>
    <name evidence="1" type="ORF">BCR43DRAFT_510149</name>
</gene>
<reference evidence="1 2" key="1">
    <citation type="submission" date="2016-07" db="EMBL/GenBank/DDBJ databases">
        <title>Pervasive Adenine N6-methylation of Active Genes in Fungi.</title>
        <authorList>
            <consortium name="DOE Joint Genome Institute"/>
            <person name="Mondo S.J."/>
            <person name="Dannebaum R.O."/>
            <person name="Kuo R.C."/>
            <person name="Labutti K."/>
            <person name="Haridas S."/>
            <person name="Kuo A."/>
            <person name="Salamov A."/>
            <person name="Ahrendt S.R."/>
            <person name="Lipzen A."/>
            <person name="Sullivan W."/>
            <person name="Andreopoulos W.B."/>
            <person name="Clum A."/>
            <person name="Lindquist E."/>
            <person name="Daum C."/>
            <person name="Ramamoorthy G.K."/>
            <person name="Gryganskyi A."/>
            <person name="Culley D."/>
            <person name="Magnuson J.K."/>
            <person name="James T.Y."/>
            <person name="O'Malley M.A."/>
            <person name="Stajich J.E."/>
            <person name="Spatafora J.W."/>
            <person name="Visel A."/>
            <person name="Grigoriev I.V."/>
        </authorList>
    </citation>
    <scope>NUCLEOTIDE SEQUENCE [LARGE SCALE GENOMIC DNA]</scope>
    <source>
        <strain evidence="1 2">NRRL 2496</strain>
    </source>
</reference>
<comment type="caution">
    <text evidence="1">The sequence shown here is derived from an EMBL/GenBank/DDBJ whole genome shotgun (WGS) entry which is preliminary data.</text>
</comment>
<dbReference type="Proteomes" id="UP000242180">
    <property type="component" value="Unassembled WGS sequence"/>
</dbReference>
<keyword evidence="2" id="KW-1185">Reference proteome</keyword>
<name>A0A1X2HTX0_SYNRA</name>
<organism evidence="1 2">
    <name type="scientific">Syncephalastrum racemosum</name>
    <name type="common">Filamentous fungus</name>
    <dbReference type="NCBI Taxonomy" id="13706"/>
    <lineage>
        <taxon>Eukaryota</taxon>
        <taxon>Fungi</taxon>
        <taxon>Fungi incertae sedis</taxon>
        <taxon>Mucoromycota</taxon>
        <taxon>Mucoromycotina</taxon>
        <taxon>Mucoromycetes</taxon>
        <taxon>Mucorales</taxon>
        <taxon>Syncephalastraceae</taxon>
        <taxon>Syncephalastrum</taxon>
    </lineage>
</organism>
<evidence type="ECO:0000313" key="2">
    <source>
        <dbReference type="Proteomes" id="UP000242180"/>
    </source>
</evidence>